<reference evidence="2" key="1">
    <citation type="submission" date="2018-02" db="EMBL/GenBank/DDBJ databases">
        <title>Rhizophora mucronata_Transcriptome.</title>
        <authorList>
            <person name="Meera S.P."/>
            <person name="Sreeshan A."/>
            <person name="Augustine A."/>
        </authorList>
    </citation>
    <scope>NUCLEOTIDE SEQUENCE</scope>
    <source>
        <tissue evidence="2">Leaf</tissue>
    </source>
</reference>
<organism evidence="2">
    <name type="scientific">Rhizophora mucronata</name>
    <name type="common">Asiatic mangrove</name>
    <dbReference type="NCBI Taxonomy" id="61149"/>
    <lineage>
        <taxon>Eukaryota</taxon>
        <taxon>Viridiplantae</taxon>
        <taxon>Streptophyta</taxon>
        <taxon>Embryophyta</taxon>
        <taxon>Tracheophyta</taxon>
        <taxon>Spermatophyta</taxon>
        <taxon>Magnoliopsida</taxon>
        <taxon>eudicotyledons</taxon>
        <taxon>Gunneridae</taxon>
        <taxon>Pentapetalae</taxon>
        <taxon>rosids</taxon>
        <taxon>fabids</taxon>
        <taxon>Malpighiales</taxon>
        <taxon>Rhizophoraceae</taxon>
        <taxon>Rhizophora</taxon>
    </lineage>
</organism>
<sequence>MPLLFGSKLNFQLGTILFHYGIIYSMVYRFCWVCFCACFMYGKVIPVFVG</sequence>
<evidence type="ECO:0000313" key="2">
    <source>
        <dbReference type="EMBL" id="MBW96628.1"/>
    </source>
</evidence>
<proteinExistence type="predicted"/>
<evidence type="ECO:0000256" key="1">
    <source>
        <dbReference type="SAM" id="Phobius"/>
    </source>
</evidence>
<keyword evidence="1" id="KW-0812">Transmembrane</keyword>
<dbReference type="EMBL" id="GGEC01016145">
    <property type="protein sequence ID" value="MBW96628.1"/>
    <property type="molecule type" value="Transcribed_RNA"/>
</dbReference>
<accession>A0A2P2JT33</accession>
<dbReference type="AlphaFoldDB" id="A0A2P2JT33"/>
<feature type="transmembrane region" description="Helical" evidence="1">
    <location>
        <begin position="20"/>
        <end position="42"/>
    </location>
</feature>
<protein>
    <submittedName>
        <fullName evidence="2">Uncharacterized protein</fullName>
    </submittedName>
</protein>
<name>A0A2P2JT33_RHIMU</name>
<keyword evidence="1" id="KW-0472">Membrane</keyword>
<keyword evidence="1" id="KW-1133">Transmembrane helix</keyword>